<dbReference type="Proteomes" id="UP000299102">
    <property type="component" value="Unassembled WGS sequence"/>
</dbReference>
<sequence length="279" mass="31124">MILVLSLGPNQNHHSCGKYNCDLRLCTLSELRDYMFLGITPMFLQVYYQNALLHQPKRSIPLHRLMISTLSWAAYPVVIVEPVPLSSIMALSRFLRRILNRSREPLDLVLVSGTAEANDKATKATFFQMKRVCSLSERSSPANAPYLGSVTTANHTDTRPDIVAILRAALNAWEARVLQKEPLCSRRPRRAERLCARSQPFLCCARAAAGPRSVPATAKQNQTSTADDLKQIISVISIIDTNELAILTKKFRAATNSTEKLISLIEYASLVEAIINNKF</sequence>
<dbReference type="AlphaFoldDB" id="A0A4C1UE38"/>
<keyword evidence="2" id="KW-1185">Reference proteome</keyword>
<accession>A0A4C1UE38</accession>
<reference evidence="1 2" key="1">
    <citation type="journal article" date="2019" name="Commun. Biol.">
        <title>The bagworm genome reveals a unique fibroin gene that provides high tensile strength.</title>
        <authorList>
            <person name="Kono N."/>
            <person name="Nakamura H."/>
            <person name="Ohtoshi R."/>
            <person name="Tomita M."/>
            <person name="Numata K."/>
            <person name="Arakawa K."/>
        </authorList>
    </citation>
    <scope>NUCLEOTIDE SEQUENCE [LARGE SCALE GENOMIC DNA]</scope>
</reference>
<evidence type="ECO:0000313" key="2">
    <source>
        <dbReference type="Proteomes" id="UP000299102"/>
    </source>
</evidence>
<name>A0A4C1UE38_EUMVA</name>
<protein>
    <submittedName>
        <fullName evidence="1">Uncharacterized protein</fullName>
    </submittedName>
</protein>
<dbReference type="OrthoDB" id="7512074at2759"/>
<proteinExistence type="predicted"/>
<dbReference type="EMBL" id="BGZK01000164">
    <property type="protein sequence ID" value="GBP24638.1"/>
    <property type="molecule type" value="Genomic_DNA"/>
</dbReference>
<evidence type="ECO:0000313" key="1">
    <source>
        <dbReference type="EMBL" id="GBP24638.1"/>
    </source>
</evidence>
<comment type="caution">
    <text evidence="1">The sequence shown here is derived from an EMBL/GenBank/DDBJ whole genome shotgun (WGS) entry which is preliminary data.</text>
</comment>
<gene>
    <name evidence="1" type="ORF">EVAR_15844_1</name>
</gene>
<organism evidence="1 2">
    <name type="scientific">Eumeta variegata</name>
    <name type="common">Bagworm moth</name>
    <name type="synonym">Eumeta japonica</name>
    <dbReference type="NCBI Taxonomy" id="151549"/>
    <lineage>
        <taxon>Eukaryota</taxon>
        <taxon>Metazoa</taxon>
        <taxon>Ecdysozoa</taxon>
        <taxon>Arthropoda</taxon>
        <taxon>Hexapoda</taxon>
        <taxon>Insecta</taxon>
        <taxon>Pterygota</taxon>
        <taxon>Neoptera</taxon>
        <taxon>Endopterygota</taxon>
        <taxon>Lepidoptera</taxon>
        <taxon>Glossata</taxon>
        <taxon>Ditrysia</taxon>
        <taxon>Tineoidea</taxon>
        <taxon>Psychidae</taxon>
        <taxon>Oiketicinae</taxon>
        <taxon>Eumeta</taxon>
    </lineage>
</organism>